<dbReference type="RefSeq" id="WP_093665526.1">
    <property type="nucleotide sequence ID" value="NZ_FOCF01000004.1"/>
</dbReference>
<dbReference type="AlphaFoldDB" id="A0A1H8DN89"/>
<dbReference type="Proteomes" id="UP000199206">
    <property type="component" value="Unassembled WGS sequence"/>
</dbReference>
<name>A0A1H8DN89_9SPHN</name>
<accession>A0A1H8DN89</accession>
<evidence type="ECO:0000313" key="3">
    <source>
        <dbReference type="Proteomes" id="UP000199206"/>
    </source>
</evidence>
<evidence type="ECO:0000313" key="2">
    <source>
        <dbReference type="EMBL" id="SEN08284.1"/>
    </source>
</evidence>
<reference evidence="3" key="1">
    <citation type="submission" date="2016-10" db="EMBL/GenBank/DDBJ databases">
        <authorList>
            <person name="Varghese N."/>
            <person name="Submissions S."/>
        </authorList>
    </citation>
    <scope>NUCLEOTIDE SEQUENCE [LARGE SCALE GENOMIC DNA]</scope>
    <source>
        <strain evidence="3">S6-262</strain>
    </source>
</reference>
<feature type="region of interest" description="Disordered" evidence="1">
    <location>
        <begin position="1"/>
        <end position="34"/>
    </location>
</feature>
<protein>
    <submittedName>
        <fullName evidence="2">Uncharacterized protein</fullName>
    </submittedName>
</protein>
<proteinExistence type="predicted"/>
<keyword evidence="3" id="KW-1185">Reference proteome</keyword>
<sequence>MASDFDSKTPRGRAIIPCEQKRKQHGARLSRQRRGMLRARACPDMLPMIVVATLRPQQIGSVDA</sequence>
<gene>
    <name evidence="2" type="ORF">SAMN05192583_1980</name>
</gene>
<feature type="compositionally biased region" description="Basic residues" evidence="1">
    <location>
        <begin position="22"/>
        <end position="34"/>
    </location>
</feature>
<evidence type="ECO:0000256" key="1">
    <source>
        <dbReference type="SAM" id="MobiDB-lite"/>
    </source>
</evidence>
<organism evidence="2 3">
    <name type="scientific">Sphingomonas gellani</name>
    <dbReference type="NCBI Taxonomy" id="1166340"/>
    <lineage>
        <taxon>Bacteria</taxon>
        <taxon>Pseudomonadati</taxon>
        <taxon>Pseudomonadota</taxon>
        <taxon>Alphaproteobacteria</taxon>
        <taxon>Sphingomonadales</taxon>
        <taxon>Sphingomonadaceae</taxon>
        <taxon>Sphingomonas</taxon>
    </lineage>
</organism>
<dbReference type="STRING" id="1166340.SAMN05192583_1980"/>
<dbReference type="EMBL" id="FOCF01000004">
    <property type="protein sequence ID" value="SEN08284.1"/>
    <property type="molecule type" value="Genomic_DNA"/>
</dbReference>